<dbReference type="KEGG" id="xcl:G4Z02_08800"/>
<gene>
    <name evidence="1" type="ORF">G4Z02_08800</name>
</gene>
<reference evidence="1 2" key="1">
    <citation type="submission" date="2020-02" db="EMBL/GenBank/DDBJ databases">
        <authorList>
            <person name="Zheng R.K."/>
            <person name="Sun C.M."/>
        </authorList>
    </citation>
    <scope>NUCLEOTIDE SEQUENCE [LARGE SCALE GENOMIC DNA]</scope>
    <source>
        <strain evidence="2">zrk13</strain>
    </source>
</reference>
<keyword evidence="1" id="KW-0131">Cell cycle</keyword>
<dbReference type="GO" id="GO:0090529">
    <property type="term" value="P:cell septum assembly"/>
    <property type="evidence" value="ECO:0007669"/>
    <property type="project" value="InterPro"/>
</dbReference>
<dbReference type="RefSeq" id="WP_258877650.1">
    <property type="nucleotide sequence ID" value="NZ_CP048914.1"/>
</dbReference>
<dbReference type="InterPro" id="IPR038594">
    <property type="entry name" value="SepF-like_sf"/>
</dbReference>
<dbReference type="Pfam" id="PF04472">
    <property type="entry name" value="SepF"/>
    <property type="match status" value="1"/>
</dbReference>
<sequence length="97" mass="11427">MFKKRKKTAFDRIEFILCEPDIDVFKLADKLLKGKPLILNFENQNEIESNKIITFLSGITYAIDGEIEVIKEQIFLFATKQDYKDGSLRKFVNEYKE</sequence>
<keyword evidence="1" id="KW-0132">Cell division</keyword>
<organism evidence="1 2">
    <name type="scientific">Candidatus Xianfuyuplasma coldseepsis</name>
    <dbReference type="NCBI Taxonomy" id="2782163"/>
    <lineage>
        <taxon>Bacteria</taxon>
        <taxon>Bacillati</taxon>
        <taxon>Mycoplasmatota</taxon>
        <taxon>Mollicutes</taxon>
        <taxon>Candidatus Izemoplasmatales</taxon>
        <taxon>Candidatus Izemoplasmataceae</taxon>
        <taxon>Candidatus Xianfuyuplasma</taxon>
    </lineage>
</organism>
<dbReference type="EMBL" id="CP048914">
    <property type="protein sequence ID" value="QMS85840.1"/>
    <property type="molecule type" value="Genomic_DNA"/>
</dbReference>
<accession>A0A7L7KSP5</accession>
<evidence type="ECO:0000313" key="2">
    <source>
        <dbReference type="Proteomes" id="UP000514720"/>
    </source>
</evidence>
<dbReference type="Gene3D" id="3.30.110.150">
    <property type="entry name" value="SepF-like protein"/>
    <property type="match status" value="1"/>
</dbReference>
<evidence type="ECO:0000313" key="1">
    <source>
        <dbReference type="EMBL" id="QMS85840.1"/>
    </source>
</evidence>
<keyword evidence="2" id="KW-1185">Reference proteome</keyword>
<protein>
    <submittedName>
        <fullName evidence="1">Cell division protein SepF</fullName>
    </submittedName>
</protein>
<name>A0A7L7KSP5_9MOLU</name>
<dbReference type="AlphaFoldDB" id="A0A7L7KSP5"/>
<dbReference type="InterPro" id="IPR007561">
    <property type="entry name" value="Cell_div_SepF/SepF-rel"/>
</dbReference>
<proteinExistence type="predicted"/>
<dbReference type="Proteomes" id="UP000514720">
    <property type="component" value="Chromosome"/>
</dbReference>